<accession>A0A7V8NVU8</accession>
<dbReference type="AlphaFoldDB" id="A0A7V8NVU8"/>
<dbReference type="EMBL" id="JACDQQ010002509">
    <property type="protein sequence ID" value="MBA0088459.1"/>
    <property type="molecule type" value="Genomic_DNA"/>
</dbReference>
<organism evidence="1 2">
    <name type="scientific">Candidatus Acidiferrum panamense</name>
    <dbReference type="NCBI Taxonomy" id="2741543"/>
    <lineage>
        <taxon>Bacteria</taxon>
        <taxon>Pseudomonadati</taxon>
        <taxon>Acidobacteriota</taxon>
        <taxon>Terriglobia</taxon>
        <taxon>Candidatus Acidiferrales</taxon>
        <taxon>Candidatus Acidiferrum</taxon>
    </lineage>
</organism>
<protein>
    <submittedName>
        <fullName evidence="1">Photosynthetic reaction center cytochrome c subunit</fullName>
    </submittedName>
</protein>
<keyword evidence="2" id="KW-1185">Reference proteome</keyword>
<proteinExistence type="predicted"/>
<gene>
    <name evidence="1" type="ORF">HRJ53_26025</name>
</gene>
<dbReference type="Proteomes" id="UP000567293">
    <property type="component" value="Unassembled WGS sequence"/>
</dbReference>
<dbReference type="InterPro" id="IPR023119">
    <property type="entry name" value="Multihaem_cyt_PRC_cyt_su-like"/>
</dbReference>
<sequence length="326" mass="35526">MGFFSASLGISCADCHTAESGGEWAKYADDSERKRRTRGMIAMVNLINKNFFGGKRELTCYTCHRGSTTPETTPDLTQFYSTLRYREPDRFVNPFPGAPGAEQVLDKYLQAIGGAEKISRLTSLVAKGTYQTYGIPKKYPLEMFAKAPAQRTVIVHELAGGDSIDTCDGHEAWTVAPALLTPLPVQQRTGGEVDAAKLTAALTFPGQIKTLLHDWRVGPPAVIDDRDMTLVQGTMNGQFPVNLYFDDETALLSRTVTYADSPVGLAPIQVDYGDYRELGGAKLPLKLVVTWLDGRSIIQLTDAQVNVPIDPVRFARPAALPGAAAR</sequence>
<dbReference type="Gene3D" id="1.10.468.10">
    <property type="entry name" value="Photosynthetic Reaction Center, subunit C, domain 2"/>
    <property type="match status" value="1"/>
</dbReference>
<evidence type="ECO:0000313" key="2">
    <source>
        <dbReference type="Proteomes" id="UP000567293"/>
    </source>
</evidence>
<reference evidence="1" key="1">
    <citation type="submission" date="2020-06" db="EMBL/GenBank/DDBJ databases">
        <title>Legume-microbial interactions unlock mineral nutrients during tropical forest succession.</title>
        <authorList>
            <person name="Epihov D.Z."/>
        </authorList>
    </citation>
    <scope>NUCLEOTIDE SEQUENCE [LARGE SCALE GENOMIC DNA]</scope>
    <source>
        <strain evidence="1">Pan2503</strain>
    </source>
</reference>
<dbReference type="SUPFAM" id="SSF48695">
    <property type="entry name" value="Multiheme cytochromes"/>
    <property type="match status" value="1"/>
</dbReference>
<comment type="caution">
    <text evidence="1">The sequence shown here is derived from an EMBL/GenBank/DDBJ whole genome shotgun (WGS) entry which is preliminary data.</text>
</comment>
<name>A0A7V8NVU8_9BACT</name>
<dbReference type="InterPro" id="IPR036280">
    <property type="entry name" value="Multihaem_cyt_sf"/>
</dbReference>
<evidence type="ECO:0000313" key="1">
    <source>
        <dbReference type="EMBL" id="MBA0088459.1"/>
    </source>
</evidence>